<dbReference type="InterPro" id="IPR036291">
    <property type="entry name" value="NAD(P)-bd_dom_sf"/>
</dbReference>
<evidence type="ECO:0000256" key="2">
    <source>
        <dbReference type="ARBA" id="ARBA00022857"/>
    </source>
</evidence>
<dbReference type="GO" id="GO:0050661">
    <property type="term" value="F:NADP binding"/>
    <property type="evidence" value="ECO:0007669"/>
    <property type="project" value="InterPro"/>
</dbReference>
<dbReference type="Pfam" id="PF02774">
    <property type="entry name" value="Semialdhyde_dhC"/>
    <property type="match status" value="1"/>
</dbReference>
<dbReference type="Gene3D" id="3.40.50.720">
    <property type="entry name" value="NAD(P)-binding Rossmann-like Domain"/>
    <property type="match status" value="1"/>
</dbReference>
<dbReference type="GO" id="GO:0009088">
    <property type="term" value="P:threonine biosynthetic process"/>
    <property type="evidence" value="ECO:0007669"/>
    <property type="project" value="TreeGrafter"/>
</dbReference>
<dbReference type="GO" id="GO:0051287">
    <property type="term" value="F:NAD binding"/>
    <property type="evidence" value="ECO:0007669"/>
    <property type="project" value="InterPro"/>
</dbReference>
<organism evidence="6 7">
    <name type="scientific">Candidatus Fischerbacteria bacterium RBG_13_37_8</name>
    <dbReference type="NCBI Taxonomy" id="1817863"/>
    <lineage>
        <taxon>Bacteria</taxon>
        <taxon>Candidatus Fischeribacteriota</taxon>
    </lineage>
</organism>
<proteinExistence type="inferred from homology"/>
<dbReference type="InterPro" id="IPR000534">
    <property type="entry name" value="Semialdehyde_DH_NAD-bd"/>
</dbReference>
<reference evidence="6 7" key="1">
    <citation type="journal article" date="2016" name="Nat. Commun.">
        <title>Thousands of microbial genomes shed light on interconnected biogeochemical processes in an aquifer system.</title>
        <authorList>
            <person name="Anantharaman K."/>
            <person name="Brown C.T."/>
            <person name="Hug L.A."/>
            <person name="Sharon I."/>
            <person name="Castelle C.J."/>
            <person name="Probst A.J."/>
            <person name="Thomas B.C."/>
            <person name="Singh A."/>
            <person name="Wilkins M.J."/>
            <person name="Karaoz U."/>
            <person name="Brodie E.L."/>
            <person name="Williams K.H."/>
            <person name="Hubbard S.S."/>
            <person name="Banfield J.F."/>
        </authorList>
    </citation>
    <scope>NUCLEOTIDE SEQUENCE [LARGE SCALE GENOMIC DNA]</scope>
</reference>
<dbReference type="Gene3D" id="3.30.360.10">
    <property type="entry name" value="Dihydrodipicolinate Reductase, domain 2"/>
    <property type="match status" value="1"/>
</dbReference>
<comment type="similarity">
    <text evidence="1">Belongs to the aspartate-semialdehyde dehydrogenase family.</text>
</comment>
<keyword evidence="3" id="KW-0560">Oxidoreductase</keyword>
<dbReference type="NCBIfam" id="NF006416">
    <property type="entry name" value="PRK08664.1"/>
    <property type="match status" value="1"/>
</dbReference>
<dbReference type="PANTHER" id="PTHR46718">
    <property type="entry name" value="ASPARTATE-SEMIALDEHYDE DEHYDROGENASE"/>
    <property type="match status" value="1"/>
</dbReference>
<dbReference type="GO" id="GO:0004073">
    <property type="term" value="F:aspartate-semialdehyde dehydrogenase activity"/>
    <property type="evidence" value="ECO:0007669"/>
    <property type="project" value="UniProtKB-ARBA"/>
</dbReference>
<feature type="active site" description="Acyl-thioester intermediate" evidence="4">
    <location>
        <position position="150"/>
    </location>
</feature>
<protein>
    <submittedName>
        <fullName evidence="6">Aspartate-semialdehyde dehydrogenase</fullName>
    </submittedName>
</protein>
<dbReference type="EMBL" id="MFGW01000003">
    <property type="protein sequence ID" value="OGF68297.1"/>
    <property type="molecule type" value="Genomic_DNA"/>
</dbReference>
<feature type="active site" description="Proton acceptor" evidence="4">
    <location>
        <position position="242"/>
    </location>
</feature>
<dbReference type="Proteomes" id="UP000178943">
    <property type="component" value="Unassembled WGS sequence"/>
</dbReference>
<gene>
    <name evidence="6" type="ORF">A2Y62_11360</name>
</gene>
<dbReference type="SUPFAM" id="SSF55347">
    <property type="entry name" value="Glyceraldehyde-3-phosphate dehydrogenase-like, C-terminal domain"/>
    <property type="match status" value="1"/>
</dbReference>
<name>A0A1F5VYD4_9BACT</name>
<dbReference type="PIRSF" id="PIRSF000148">
    <property type="entry name" value="ASA_dh"/>
    <property type="match status" value="1"/>
</dbReference>
<dbReference type="CDD" id="cd02315">
    <property type="entry name" value="ScASADH_like_N"/>
    <property type="match status" value="1"/>
</dbReference>
<dbReference type="SMART" id="SM00859">
    <property type="entry name" value="Semialdhyde_dh"/>
    <property type="match status" value="1"/>
</dbReference>
<dbReference type="InterPro" id="IPR012280">
    <property type="entry name" value="Semialdhyde_DH_dimer_dom"/>
</dbReference>
<dbReference type="GO" id="GO:0009086">
    <property type="term" value="P:methionine biosynthetic process"/>
    <property type="evidence" value="ECO:0007669"/>
    <property type="project" value="UniProtKB-ARBA"/>
</dbReference>
<dbReference type="GO" id="GO:0046983">
    <property type="term" value="F:protein dimerization activity"/>
    <property type="evidence" value="ECO:0007669"/>
    <property type="project" value="InterPro"/>
</dbReference>
<dbReference type="Pfam" id="PF01118">
    <property type="entry name" value="Semialdhyde_dh"/>
    <property type="match status" value="1"/>
</dbReference>
<dbReference type="AlphaFoldDB" id="A0A1F5VYD4"/>
<keyword evidence="2" id="KW-0521">NADP</keyword>
<evidence type="ECO:0000313" key="6">
    <source>
        <dbReference type="EMBL" id="OGF68297.1"/>
    </source>
</evidence>
<evidence type="ECO:0000256" key="3">
    <source>
        <dbReference type="ARBA" id="ARBA00023002"/>
    </source>
</evidence>
<evidence type="ECO:0000256" key="4">
    <source>
        <dbReference type="PIRSR" id="PIRSR000148-1"/>
    </source>
</evidence>
<dbReference type="SUPFAM" id="SSF51735">
    <property type="entry name" value="NAD(P)-binding Rossmann-fold domains"/>
    <property type="match status" value="1"/>
</dbReference>
<dbReference type="InterPro" id="IPR051823">
    <property type="entry name" value="ASADH-related"/>
</dbReference>
<dbReference type="STRING" id="1817863.A2Y62_11360"/>
<sequence length="355" mass="38910">MKKIKVAVMGCTGLVGQQFIRMLEKHPYFDIELITASPQSAGFKYGDVVDWIVGGETPGKIIDMIIADTAIESFRAKGIKVVFSALPAAIAKDIEGLLVEDGYCIFTNASSYRMLPDVPIVIPEVNSEHFRLVEHQLKKHSGFIVTNSNCTTAGLVVFLKPLMSFGIRSVMVTTYQALSGAGRHGVASMDIIGNIIPFIRNEEEKMENETRKIMGMLFNGSIAPCEMEVNASCCRVAVRDGHLESVSIELSEEVDLGTLLDALKSFRGVPQELRLPTAPEVPVIVRMEEDRPQPLLDVYNGNPERARGMAVTAGRIRKKGNRVNCFILSHNTIRGAAGTCILNAELALQKGYLKN</sequence>
<evidence type="ECO:0000313" key="7">
    <source>
        <dbReference type="Proteomes" id="UP000178943"/>
    </source>
</evidence>
<accession>A0A1F5VYD4</accession>
<dbReference type="InterPro" id="IPR005676">
    <property type="entry name" value="Asp_semi-ald_DH_pep-lack"/>
</dbReference>
<evidence type="ECO:0000256" key="1">
    <source>
        <dbReference type="ARBA" id="ARBA00010584"/>
    </source>
</evidence>
<feature type="domain" description="Semialdehyde dehydrogenase NAD-binding" evidence="5">
    <location>
        <begin position="5"/>
        <end position="133"/>
    </location>
</feature>
<comment type="caution">
    <text evidence="6">The sequence shown here is derived from an EMBL/GenBank/DDBJ whole genome shotgun (WGS) entry which is preliminary data.</text>
</comment>
<evidence type="ECO:0000259" key="5">
    <source>
        <dbReference type="SMART" id="SM00859"/>
    </source>
</evidence>
<dbReference type="NCBIfam" id="TIGR00978">
    <property type="entry name" value="asd_EA"/>
    <property type="match status" value="1"/>
</dbReference>
<dbReference type="CDD" id="cd18130">
    <property type="entry name" value="ASADH_C_arch_fung_like"/>
    <property type="match status" value="1"/>
</dbReference>
<dbReference type="PANTHER" id="PTHR46718:SF1">
    <property type="entry name" value="ASPARTATE-SEMIALDEHYDE DEHYDROGENASE"/>
    <property type="match status" value="1"/>
</dbReference>